<reference evidence="1" key="1">
    <citation type="journal article" date="2014" name="Int. J. Syst. Evol. Microbiol.">
        <title>Complete genome sequence of Corynebacterium casei LMG S-19264T (=DSM 44701T), isolated from a smear-ripened cheese.</title>
        <authorList>
            <consortium name="US DOE Joint Genome Institute (JGI-PGF)"/>
            <person name="Walter F."/>
            <person name="Albersmeier A."/>
            <person name="Kalinowski J."/>
            <person name="Ruckert C."/>
        </authorList>
    </citation>
    <scope>NUCLEOTIDE SEQUENCE</scope>
    <source>
        <strain evidence="1">CGMCC 1.12153</strain>
    </source>
</reference>
<protein>
    <submittedName>
        <fullName evidence="1">Uncharacterized protein</fullName>
    </submittedName>
</protein>
<name>A0A917BAJ2_HALAA</name>
<keyword evidence="2" id="KW-1185">Reference proteome</keyword>
<organism evidence="1 2">
    <name type="scientific">Halobacillus andaensis</name>
    <dbReference type="NCBI Taxonomy" id="1176239"/>
    <lineage>
        <taxon>Bacteria</taxon>
        <taxon>Bacillati</taxon>
        <taxon>Bacillota</taxon>
        <taxon>Bacilli</taxon>
        <taxon>Bacillales</taxon>
        <taxon>Bacillaceae</taxon>
        <taxon>Halobacillus</taxon>
    </lineage>
</organism>
<reference evidence="1" key="2">
    <citation type="submission" date="2020-09" db="EMBL/GenBank/DDBJ databases">
        <authorList>
            <person name="Sun Q."/>
            <person name="Zhou Y."/>
        </authorList>
    </citation>
    <scope>NUCLEOTIDE SEQUENCE</scope>
    <source>
        <strain evidence="1">CGMCC 1.12153</strain>
    </source>
</reference>
<evidence type="ECO:0000313" key="2">
    <source>
        <dbReference type="Proteomes" id="UP000660110"/>
    </source>
</evidence>
<gene>
    <name evidence="1" type="ORF">GCM10010954_32960</name>
</gene>
<comment type="caution">
    <text evidence="1">The sequence shown here is derived from an EMBL/GenBank/DDBJ whole genome shotgun (WGS) entry which is preliminary data.</text>
</comment>
<dbReference type="AlphaFoldDB" id="A0A917BAJ2"/>
<dbReference type="EMBL" id="BMEL01000004">
    <property type="protein sequence ID" value="GGF31183.1"/>
    <property type="molecule type" value="Genomic_DNA"/>
</dbReference>
<accession>A0A917BAJ2</accession>
<proteinExistence type="predicted"/>
<dbReference type="Proteomes" id="UP000660110">
    <property type="component" value="Unassembled WGS sequence"/>
</dbReference>
<evidence type="ECO:0000313" key="1">
    <source>
        <dbReference type="EMBL" id="GGF31183.1"/>
    </source>
</evidence>
<sequence>MGEWYASSFPYEPIIKKGMEKEETPEEQADRRADAESYSFKFIFSRHKKGTASVQAFSTS</sequence>